<comment type="caution">
    <text evidence="3">The sequence shown here is derived from an EMBL/GenBank/DDBJ whole genome shotgun (WGS) entry which is preliminary data.</text>
</comment>
<comment type="similarity">
    <text evidence="1">Belongs to the SIP oxidoreductase family.</text>
</comment>
<protein>
    <submittedName>
        <fullName evidence="3">NADPH-dependent ferric siderophore reductase</fullName>
    </submittedName>
</protein>
<keyword evidence="4" id="KW-1185">Reference proteome</keyword>
<dbReference type="PROSITE" id="PS51384">
    <property type="entry name" value="FAD_FR"/>
    <property type="match status" value="1"/>
</dbReference>
<gene>
    <name evidence="3" type="ORF">QOZ99_002787</name>
</gene>
<dbReference type="PANTHER" id="PTHR30157">
    <property type="entry name" value="FERRIC REDUCTASE, NADPH-DEPENDENT"/>
    <property type="match status" value="1"/>
</dbReference>
<dbReference type="InterPro" id="IPR039261">
    <property type="entry name" value="FNR_nucleotide-bd"/>
</dbReference>
<dbReference type="InterPro" id="IPR013113">
    <property type="entry name" value="SIP_FAD-bd"/>
</dbReference>
<accession>A0ABU0LTF6</accession>
<dbReference type="InterPro" id="IPR007037">
    <property type="entry name" value="SIP_rossman_dom"/>
</dbReference>
<dbReference type="SUPFAM" id="SSF63380">
    <property type="entry name" value="Riboflavin synthase domain-like"/>
    <property type="match status" value="1"/>
</dbReference>
<dbReference type="InterPro" id="IPR017938">
    <property type="entry name" value="Riboflavin_synthase-like_b-brl"/>
</dbReference>
<name>A0ABU0LTF6_9HYPH</name>
<dbReference type="Gene3D" id="2.40.30.10">
    <property type="entry name" value="Translation factors"/>
    <property type="match status" value="1"/>
</dbReference>
<dbReference type="Gene3D" id="3.40.50.80">
    <property type="entry name" value="Nucleotide-binding domain of ferredoxin-NADP reductase (FNR) module"/>
    <property type="match status" value="1"/>
</dbReference>
<dbReference type="Proteomes" id="UP001235094">
    <property type="component" value="Unassembled WGS sequence"/>
</dbReference>
<sequence length="236" mass="25367">MTVASPDTIPAGDAGLARRTMKVVRVAGLSRRMRRITLSGDDLAPFDVSWQLHVRLSVGEGASRATRLYTIRRIDAAAGEMDIDFFLHEEPGPAGDWAAQARPGITCEIAGPVGRPVGTADWHVFAGDETALPAISRIVEAMPGTAAGVVILCVGGFEERVALSHPPGIVVRWVHPREGETAGERLFDEVASIRPPEDATVFAWAGAHADCSRRLKEHWKASGIDAAQCLAVAYWR</sequence>
<evidence type="ECO:0000259" key="2">
    <source>
        <dbReference type="PROSITE" id="PS51384"/>
    </source>
</evidence>
<evidence type="ECO:0000256" key="1">
    <source>
        <dbReference type="ARBA" id="ARBA00035644"/>
    </source>
</evidence>
<evidence type="ECO:0000313" key="4">
    <source>
        <dbReference type="Proteomes" id="UP001235094"/>
    </source>
</evidence>
<dbReference type="CDD" id="cd06193">
    <property type="entry name" value="siderophore_interacting"/>
    <property type="match status" value="1"/>
</dbReference>
<dbReference type="Pfam" id="PF04954">
    <property type="entry name" value="SIP"/>
    <property type="match status" value="1"/>
</dbReference>
<reference evidence="3 4" key="1">
    <citation type="submission" date="2023-07" db="EMBL/GenBank/DDBJ databases">
        <title>Genomic Encyclopedia of Type Strains, Phase IV (KMG-IV): sequencing the most valuable type-strain genomes for metagenomic binning, comparative biology and taxonomic classification.</title>
        <authorList>
            <person name="Goeker M."/>
        </authorList>
    </citation>
    <scope>NUCLEOTIDE SEQUENCE [LARGE SCALE GENOMIC DNA]</scope>
    <source>
        <strain evidence="3 4">DSM 15561</strain>
    </source>
</reference>
<dbReference type="EMBL" id="JAUSVR010000008">
    <property type="protein sequence ID" value="MDQ0511888.1"/>
    <property type="molecule type" value="Genomic_DNA"/>
</dbReference>
<dbReference type="PANTHER" id="PTHR30157:SF0">
    <property type="entry name" value="NADPH-DEPENDENT FERRIC-CHELATE REDUCTASE"/>
    <property type="match status" value="1"/>
</dbReference>
<proteinExistence type="inferred from homology"/>
<dbReference type="InterPro" id="IPR039374">
    <property type="entry name" value="SIP_fam"/>
</dbReference>
<evidence type="ECO:0000313" key="3">
    <source>
        <dbReference type="EMBL" id="MDQ0511888.1"/>
    </source>
</evidence>
<dbReference type="Pfam" id="PF08021">
    <property type="entry name" value="FAD_binding_9"/>
    <property type="match status" value="1"/>
</dbReference>
<dbReference type="InterPro" id="IPR017927">
    <property type="entry name" value="FAD-bd_FR_type"/>
</dbReference>
<dbReference type="RefSeq" id="WP_306890575.1">
    <property type="nucleotide sequence ID" value="NZ_JAUSVR010000008.1"/>
</dbReference>
<organism evidence="3 4">
    <name type="scientific">Ancylobacter amanitiformis</name>
    <dbReference type="NCBI Taxonomy" id="217069"/>
    <lineage>
        <taxon>Bacteria</taxon>
        <taxon>Pseudomonadati</taxon>
        <taxon>Pseudomonadota</taxon>
        <taxon>Alphaproteobacteria</taxon>
        <taxon>Hyphomicrobiales</taxon>
        <taxon>Xanthobacteraceae</taxon>
        <taxon>Ancylobacter</taxon>
    </lineage>
</organism>
<feature type="domain" description="FAD-binding FR-type" evidence="2">
    <location>
        <begin position="16"/>
        <end position="119"/>
    </location>
</feature>